<gene>
    <name evidence="1" type="ORF">ATANTOWER_026990</name>
</gene>
<proteinExistence type="predicted"/>
<protein>
    <submittedName>
        <fullName evidence="1">Uncharacterized protein</fullName>
    </submittedName>
</protein>
<comment type="caution">
    <text evidence="1">The sequence shown here is derived from an EMBL/GenBank/DDBJ whole genome shotgun (WGS) entry which is preliminary data.</text>
</comment>
<name>A0ABU7AZU1_9TELE</name>
<sequence length="121" mass="13567">MCQLSSMVVAACSSRTMIPNTDPPGLLVFYQNIDFFLLPSINVVEFRTSISPVDRMKKFKGLISFAGFGNFGKIKKTIRLHQAGPFIFYLLKILICMLSTPKGRCKQWACLLSADLSVQQK</sequence>
<reference evidence="1 2" key="1">
    <citation type="submission" date="2021-07" db="EMBL/GenBank/DDBJ databases">
        <authorList>
            <person name="Palmer J.M."/>
        </authorList>
    </citation>
    <scope>NUCLEOTIDE SEQUENCE [LARGE SCALE GENOMIC DNA]</scope>
    <source>
        <strain evidence="1 2">AT_MEX2019</strain>
        <tissue evidence="1">Muscle</tissue>
    </source>
</reference>
<accession>A0ABU7AZU1</accession>
<dbReference type="EMBL" id="JAHUTI010036002">
    <property type="protein sequence ID" value="MED6243792.1"/>
    <property type="molecule type" value="Genomic_DNA"/>
</dbReference>
<organism evidence="1 2">
    <name type="scientific">Ataeniobius toweri</name>
    <dbReference type="NCBI Taxonomy" id="208326"/>
    <lineage>
        <taxon>Eukaryota</taxon>
        <taxon>Metazoa</taxon>
        <taxon>Chordata</taxon>
        <taxon>Craniata</taxon>
        <taxon>Vertebrata</taxon>
        <taxon>Euteleostomi</taxon>
        <taxon>Actinopterygii</taxon>
        <taxon>Neopterygii</taxon>
        <taxon>Teleostei</taxon>
        <taxon>Neoteleostei</taxon>
        <taxon>Acanthomorphata</taxon>
        <taxon>Ovalentaria</taxon>
        <taxon>Atherinomorphae</taxon>
        <taxon>Cyprinodontiformes</taxon>
        <taxon>Goodeidae</taxon>
        <taxon>Ataeniobius</taxon>
    </lineage>
</organism>
<dbReference type="Proteomes" id="UP001345963">
    <property type="component" value="Unassembled WGS sequence"/>
</dbReference>
<evidence type="ECO:0000313" key="2">
    <source>
        <dbReference type="Proteomes" id="UP001345963"/>
    </source>
</evidence>
<keyword evidence="2" id="KW-1185">Reference proteome</keyword>
<evidence type="ECO:0000313" key="1">
    <source>
        <dbReference type="EMBL" id="MED6243792.1"/>
    </source>
</evidence>